<dbReference type="Proteomes" id="UP000276103">
    <property type="component" value="Unassembled WGS sequence"/>
</dbReference>
<reference evidence="2 3" key="1">
    <citation type="journal article" date="2019" name="Genome Biol. Evol.">
        <title>Day and night: Metabolic profiles and evolutionary relationships of six axenic non-marine cyanobacteria.</title>
        <authorList>
            <person name="Will S.E."/>
            <person name="Henke P."/>
            <person name="Boedeker C."/>
            <person name="Huang S."/>
            <person name="Brinkmann H."/>
            <person name="Rohde M."/>
            <person name="Jarek M."/>
            <person name="Friedl T."/>
            <person name="Seufert S."/>
            <person name="Schumacher M."/>
            <person name="Overmann J."/>
            <person name="Neumann-Schaal M."/>
            <person name="Petersen J."/>
        </authorList>
    </citation>
    <scope>NUCLEOTIDE SEQUENCE [LARGE SCALE GENOMIC DNA]</scope>
    <source>
        <strain evidence="2 3">SAG 1403-4b</strain>
    </source>
</reference>
<feature type="domain" description="TniQ" evidence="1">
    <location>
        <begin position="28"/>
        <end position="145"/>
    </location>
</feature>
<dbReference type="OrthoDB" id="455810at2"/>
<dbReference type="Pfam" id="PF06527">
    <property type="entry name" value="TniQ"/>
    <property type="match status" value="1"/>
</dbReference>
<dbReference type="EMBL" id="RSCM01000008">
    <property type="protein sequence ID" value="RUS96060.1"/>
    <property type="molecule type" value="Genomic_DNA"/>
</dbReference>
<dbReference type="RefSeq" id="WP_127054650.1">
    <property type="nucleotide sequence ID" value="NZ_RSCM01000008.1"/>
</dbReference>
<organism evidence="2 3">
    <name type="scientific">Trichormus variabilis SAG 1403-4b</name>
    <dbReference type="NCBI Taxonomy" id="447716"/>
    <lineage>
        <taxon>Bacteria</taxon>
        <taxon>Bacillati</taxon>
        <taxon>Cyanobacteriota</taxon>
        <taxon>Cyanophyceae</taxon>
        <taxon>Nostocales</taxon>
        <taxon>Nostocaceae</taxon>
        <taxon>Trichormus</taxon>
    </lineage>
</organism>
<evidence type="ECO:0000313" key="2">
    <source>
        <dbReference type="EMBL" id="RUS96060.1"/>
    </source>
</evidence>
<accession>A0A433UQE2</accession>
<evidence type="ECO:0000259" key="1">
    <source>
        <dbReference type="Pfam" id="PF06527"/>
    </source>
</evidence>
<evidence type="ECO:0000313" key="3">
    <source>
        <dbReference type="Proteomes" id="UP000276103"/>
    </source>
</evidence>
<dbReference type="InterPro" id="IPR009492">
    <property type="entry name" value="TniQ"/>
</dbReference>
<gene>
    <name evidence="2" type="ORF">DSM107003_27220</name>
</gene>
<proteinExistence type="predicted"/>
<name>A0A433UQE2_ANAVA</name>
<keyword evidence="3" id="KW-1185">Reference proteome</keyword>
<sequence>MEQNIFLSKTEIGINEDEEIRPKLGYIEPYEGESISHYLGRLRRFKANSLPSGYSLGKIAGLGAMISRWEKLYFNPFPTSQELEALSSVVGVNVDRLMEMLPSQGMTMKPRPIRLCGACYAESPCHQVEWQCKDRMKCDRHNLRLLIKCTNCETPFPIPADWVKGECPHCSLPFAKMAKRQKHD</sequence>
<dbReference type="AlphaFoldDB" id="A0A433UQE2"/>
<comment type="caution">
    <text evidence="2">The sequence shown here is derived from an EMBL/GenBank/DDBJ whole genome shotgun (WGS) entry which is preliminary data.</text>
</comment>
<protein>
    <recommendedName>
        <fullName evidence="1">TniQ domain-containing protein</fullName>
    </recommendedName>
</protein>